<accession>A0A0A1UFF3</accession>
<proteinExistence type="predicted"/>
<feature type="compositionally biased region" description="Basic and acidic residues" evidence="1">
    <location>
        <begin position="119"/>
        <end position="196"/>
    </location>
</feature>
<organism evidence="2 3">
    <name type="scientific">Entamoeba invadens IP1</name>
    <dbReference type="NCBI Taxonomy" id="370355"/>
    <lineage>
        <taxon>Eukaryota</taxon>
        <taxon>Amoebozoa</taxon>
        <taxon>Evosea</taxon>
        <taxon>Archamoebae</taxon>
        <taxon>Mastigamoebida</taxon>
        <taxon>Entamoebidae</taxon>
        <taxon>Entamoeba</taxon>
    </lineage>
</organism>
<feature type="compositionally biased region" description="Low complexity" evidence="1">
    <location>
        <begin position="404"/>
        <end position="415"/>
    </location>
</feature>
<feature type="compositionally biased region" description="Basic and acidic residues" evidence="1">
    <location>
        <begin position="416"/>
        <end position="426"/>
    </location>
</feature>
<dbReference type="OMA" id="PAHNNTE"/>
<evidence type="ECO:0000256" key="1">
    <source>
        <dbReference type="SAM" id="MobiDB-lite"/>
    </source>
</evidence>
<feature type="region of interest" description="Disordered" evidence="1">
    <location>
        <begin position="399"/>
        <end position="475"/>
    </location>
</feature>
<dbReference type="AlphaFoldDB" id="A0A0A1UFF3"/>
<gene>
    <name evidence="2" type="ORF">EIN_430190</name>
</gene>
<feature type="region of interest" description="Disordered" evidence="1">
    <location>
        <begin position="1"/>
        <end position="35"/>
    </location>
</feature>
<dbReference type="KEGG" id="eiv:EIN_430190"/>
<protein>
    <submittedName>
        <fullName evidence="2">Uncharacterized protein</fullName>
    </submittedName>
</protein>
<dbReference type="VEuPathDB" id="AmoebaDB:EIN_430190"/>
<feature type="region of interest" description="Disordered" evidence="1">
    <location>
        <begin position="114"/>
        <end position="383"/>
    </location>
</feature>
<evidence type="ECO:0000313" key="2">
    <source>
        <dbReference type="EMBL" id="ELP95223.1"/>
    </source>
</evidence>
<evidence type="ECO:0000313" key="3">
    <source>
        <dbReference type="Proteomes" id="UP000014680"/>
    </source>
</evidence>
<dbReference type="EMBL" id="KB206168">
    <property type="protein sequence ID" value="ELP95223.1"/>
    <property type="molecule type" value="Genomic_DNA"/>
</dbReference>
<feature type="compositionally biased region" description="Basic and acidic residues" evidence="1">
    <location>
        <begin position="203"/>
        <end position="250"/>
    </location>
</feature>
<dbReference type="RefSeq" id="XP_004261994.1">
    <property type="nucleotide sequence ID" value="XM_004261946.1"/>
</dbReference>
<dbReference type="Proteomes" id="UP000014680">
    <property type="component" value="Unassembled WGS sequence"/>
</dbReference>
<feature type="compositionally biased region" description="Basic and acidic residues" evidence="1">
    <location>
        <begin position="22"/>
        <end position="35"/>
    </location>
</feature>
<dbReference type="GeneID" id="14894138"/>
<reference evidence="2 3" key="1">
    <citation type="submission" date="2012-10" db="EMBL/GenBank/DDBJ databases">
        <authorList>
            <person name="Zafar N."/>
            <person name="Inman J."/>
            <person name="Hall N."/>
            <person name="Lorenzi H."/>
            <person name="Caler E."/>
        </authorList>
    </citation>
    <scope>NUCLEOTIDE SEQUENCE [LARGE SCALE GENOMIC DNA]</scope>
    <source>
        <strain evidence="2 3">IP1</strain>
    </source>
</reference>
<feature type="compositionally biased region" description="Basic and acidic residues" evidence="1">
    <location>
        <begin position="277"/>
        <end position="361"/>
    </location>
</feature>
<feature type="compositionally biased region" description="Basic residues" evidence="1">
    <location>
        <begin position="465"/>
        <end position="475"/>
    </location>
</feature>
<name>A0A0A1UFF3_ENTIV</name>
<sequence>MASTQHSWADMAVTSEVPVDQPKADVQDEKQKPQESEYYKVKYGESDFVLMFWNPNQPLEQWMVKDLLESIDVKPRGIRVGRTGKCYADFESSEVMTRVRCLDGNTVGDVVVTVSPVPARDEQKPFSPKPRQDGDKPRRDGRRGGDRRDDGRSYQERKENQERRDGRREGGRDRNEERTEGGAQREKRDDRREGGDRNGGSYYRRDDRRDGGRDRNEERREGGRYGGYQKRDEYGRDDRKQGSQYEDRKYQSHKYTPKFSEEKEVKAPEAQATTPIEKPEQPIESVKKEEVVVEKKEEKVESQQQPERQERRGYGDRNNRERGYGGERGDRNNRYGDRNNRERRYGDQQGREQHDGKDQRGGYKRGGAYKKSNYQNADVAEPDWGDVRKVAHTQDTLQAPVMPQTQAEVQQVQTQSKEEIVEKTATEVKQPIPQEAKPKEQEVHVPTPYPSGHTDDDEGWEQTKTSKKGKKKAKK</sequence>
<keyword evidence="3" id="KW-1185">Reference proteome</keyword>